<sequence>MPTLFASLPLGNKVRGGNADGGGVVGFAVFRSSPAVPTSGLLAPATRGDDRMQRSGLKSLPTRDTTPTYLVYCVYIRQTGLSQAVAAHSYADGDQRTRQSRLLALTGFFVPLVVIIIYADTRS</sequence>
<dbReference type="AlphaFoldDB" id="A0AAV7ELW3"/>
<name>A0AAV7ELW3_ARIFI</name>
<reference evidence="3 4" key="1">
    <citation type="submission" date="2021-07" db="EMBL/GenBank/DDBJ databases">
        <title>The Aristolochia fimbriata genome: insights into angiosperm evolution, floral development and chemical biosynthesis.</title>
        <authorList>
            <person name="Jiao Y."/>
        </authorList>
    </citation>
    <scope>NUCLEOTIDE SEQUENCE [LARGE SCALE GENOMIC DNA]</scope>
    <source>
        <strain evidence="3">IBCAS-2021</strain>
        <tissue evidence="3">Leaf</tissue>
    </source>
</reference>
<proteinExistence type="predicted"/>
<dbReference type="Proteomes" id="UP000825729">
    <property type="component" value="Unassembled WGS sequence"/>
</dbReference>
<feature type="region of interest" description="Disordered" evidence="1">
    <location>
        <begin position="40"/>
        <end position="61"/>
    </location>
</feature>
<accession>A0AAV7ELW3</accession>
<gene>
    <name evidence="3" type="ORF">H6P81_009045</name>
</gene>
<evidence type="ECO:0000313" key="3">
    <source>
        <dbReference type="EMBL" id="KAG9449080.1"/>
    </source>
</evidence>
<dbReference type="EMBL" id="JAINDJ010000004">
    <property type="protein sequence ID" value="KAG9449080.1"/>
    <property type="molecule type" value="Genomic_DNA"/>
</dbReference>
<evidence type="ECO:0000313" key="4">
    <source>
        <dbReference type="Proteomes" id="UP000825729"/>
    </source>
</evidence>
<keyword evidence="2" id="KW-0812">Transmembrane</keyword>
<evidence type="ECO:0000256" key="2">
    <source>
        <dbReference type="SAM" id="Phobius"/>
    </source>
</evidence>
<protein>
    <submittedName>
        <fullName evidence="3">Uncharacterized protein</fullName>
    </submittedName>
</protein>
<keyword evidence="4" id="KW-1185">Reference proteome</keyword>
<comment type="caution">
    <text evidence="3">The sequence shown here is derived from an EMBL/GenBank/DDBJ whole genome shotgun (WGS) entry which is preliminary data.</text>
</comment>
<feature type="transmembrane region" description="Helical" evidence="2">
    <location>
        <begin position="102"/>
        <end position="119"/>
    </location>
</feature>
<keyword evidence="2" id="KW-0472">Membrane</keyword>
<evidence type="ECO:0000256" key="1">
    <source>
        <dbReference type="SAM" id="MobiDB-lite"/>
    </source>
</evidence>
<organism evidence="3 4">
    <name type="scientific">Aristolochia fimbriata</name>
    <name type="common">White veined hardy Dutchman's pipe vine</name>
    <dbReference type="NCBI Taxonomy" id="158543"/>
    <lineage>
        <taxon>Eukaryota</taxon>
        <taxon>Viridiplantae</taxon>
        <taxon>Streptophyta</taxon>
        <taxon>Embryophyta</taxon>
        <taxon>Tracheophyta</taxon>
        <taxon>Spermatophyta</taxon>
        <taxon>Magnoliopsida</taxon>
        <taxon>Magnoliidae</taxon>
        <taxon>Piperales</taxon>
        <taxon>Aristolochiaceae</taxon>
        <taxon>Aristolochia</taxon>
    </lineage>
</organism>
<keyword evidence="2" id="KW-1133">Transmembrane helix</keyword>